<dbReference type="Gene3D" id="3.40.50.10140">
    <property type="entry name" value="Toll/interleukin-1 receptor homology (TIR) domain"/>
    <property type="match status" value="1"/>
</dbReference>
<reference evidence="4" key="1">
    <citation type="submission" date="2015-02" db="EMBL/GenBank/DDBJ databases">
        <title>Draft Genome of Frankia sp. CpI1-S.</title>
        <authorList>
            <person name="Oshone R.T."/>
            <person name="Ngom M."/>
            <person name="Ghodhbane-Gtari F."/>
            <person name="Gtari M."/>
            <person name="Morris K."/>
            <person name="Thomas K."/>
            <person name="Sen A."/>
            <person name="Tisa L.S."/>
        </authorList>
    </citation>
    <scope>NUCLEOTIDE SEQUENCE [LARGE SCALE GENOMIC DNA]</scope>
    <source>
        <strain evidence="4">CpI1-S</strain>
    </source>
</reference>
<gene>
    <name evidence="3" type="ORF">FF36_05502</name>
</gene>
<evidence type="ECO:0000259" key="2">
    <source>
        <dbReference type="Pfam" id="PF13676"/>
    </source>
</evidence>
<dbReference type="Pfam" id="PF13676">
    <property type="entry name" value="TIR_2"/>
    <property type="match status" value="1"/>
</dbReference>
<evidence type="ECO:0000313" key="4">
    <source>
        <dbReference type="Proteomes" id="UP000032545"/>
    </source>
</evidence>
<dbReference type="RefSeq" id="WP_044887969.1">
    <property type="nucleotide sequence ID" value="NZ_JYFN01000067.1"/>
</dbReference>
<dbReference type="InterPro" id="IPR035897">
    <property type="entry name" value="Toll_tir_struct_dom_sf"/>
</dbReference>
<dbReference type="EMBL" id="JYFN01000067">
    <property type="protein sequence ID" value="KJE20225.1"/>
    <property type="molecule type" value="Genomic_DNA"/>
</dbReference>
<evidence type="ECO:0000256" key="1">
    <source>
        <dbReference type="SAM" id="MobiDB-lite"/>
    </source>
</evidence>
<dbReference type="OrthoDB" id="580767at2"/>
<dbReference type="SUPFAM" id="SSF52200">
    <property type="entry name" value="Toll/Interleukin receptor TIR domain"/>
    <property type="match status" value="1"/>
</dbReference>
<feature type="domain" description="TIR" evidence="2">
    <location>
        <begin position="13"/>
        <end position="123"/>
    </location>
</feature>
<dbReference type="InterPro" id="IPR027417">
    <property type="entry name" value="P-loop_NTPase"/>
</dbReference>
<dbReference type="PANTHER" id="PTHR46082:SF6">
    <property type="entry name" value="AAA+ ATPASE DOMAIN-CONTAINING PROTEIN-RELATED"/>
    <property type="match status" value="1"/>
</dbReference>
<feature type="region of interest" description="Disordered" evidence="1">
    <location>
        <begin position="1035"/>
        <end position="1060"/>
    </location>
</feature>
<dbReference type="SUPFAM" id="SSF48452">
    <property type="entry name" value="TPR-like"/>
    <property type="match status" value="4"/>
</dbReference>
<protein>
    <submittedName>
        <fullName evidence="3">TIR domain/Tetratricopeptide repeat-containing protein</fullName>
    </submittedName>
</protein>
<dbReference type="AlphaFoldDB" id="A0A0D8B814"/>
<dbReference type="GO" id="GO:0007165">
    <property type="term" value="P:signal transduction"/>
    <property type="evidence" value="ECO:0007669"/>
    <property type="project" value="InterPro"/>
</dbReference>
<dbReference type="Proteomes" id="UP000032545">
    <property type="component" value="Unassembled WGS sequence"/>
</dbReference>
<dbReference type="InterPro" id="IPR000157">
    <property type="entry name" value="TIR_dom"/>
</dbReference>
<dbReference type="Gene3D" id="1.25.40.10">
    <property type="entry name" value="Tetratricopeptide repeat domain"/>
    <property type="match status" value="3"/>
</dbReference>
<organism evidence="3 4">
    <name type="scientific">Frankia torreyi</name>
    <dbReference type="NCBI Taxonomy" id="1856"/>
    <lineage>
        <taxon>Bacteria</taxon>
        <taxon>Bacillati</taxon>
        <taxon>Actinomycetota</taxon>
        <taxon>Actinomycetes</taxon>
        <taxon>Frankiales</taxon>
        <taxon>Frankiaceae</taxon>
        <taxon>Frankia</taxon>
    </lineage>
</organism>
<keyword evidence="4" id="KW-1185">Reference proteome</keyword>
<dbReference type="Pfam" id="PF13374">
    <property type="entry name" value="TPR_10"/>
    <property type="match status" value="4"/>
</dbReference>
<evidence type="ECO:0000313" key="3">
    <source>
        <dbReference type="EMBL" id="KJE20225.1"/>
    </source>
</evidence>
<dbReference type="Pfam" id="PF13424">
    <property type="entry name" value="TPR_12"/>
    <property type="match status" value="3"/>
</dbReference>
<dbReference type="InterPro" id="IPR011990">
    <property type="entry name" value="TPR-like_helical_dom_sf"/>
</dbReference>
<dbReference type="PATRIC" id="fig|1502723.3.peg.5924"/>
<accession>A0A0D8B814</accession>
<dbReference type="SUPFAM" id="SSF52540">
    <property type="entry name" value="P-loop containing nucleoside triphosphate hydrolases"/>
    <property type="match status" value="1"/>
</dbReference>
<reference evidence="3 4" key="2">
    <citation type="journal article" date="2016" name="Genome Announc.">
        <title>Permanent Draft Genome Sequences for Two Variants of Frankia sp. Strain CpI1, the First Frankia Strain Isolated from Root Nodules of Comptonia peregrina.</title>
        <authorList>
            <person name="Oshone R."/>
            <person name="Hurst S.G.IV."/>
            <person name="Abebe-Akele F."/>
            <person name="Simpson S."/>
            <person name="Morris K."/>
            <person name="Thomas W.K."/>
            <person name="Tisa L.S."/>
        </authorList>
    </citation>
    <scope>NUCLEOTIDE SEQUENCE [LARGE SCALE GENOMIC DNA]</scope>
    <source>
        <strain evidence="4">CpI1-S</strain>
    </source>
</reference>
<dbReference type="PANTHER" id="PTHR46082">
    <property type="entry name" value="ATP/GTP-BINDING PROTEIN-RELATED"/>
    <property type="match status" value="1"/>
</dbReference>
<proteinExistence type="predicted"/>
<sequence>MTVGGEGDALDCFVSYAEDGQPWAEWITGTLENAGLRVLVESWDRAPGTHQVSWLDRATRQARYTIAVVSDGYLDSPTAVTEWGAAWSPRVADGDRRLLVARVTDRPVPGLLGQIAPVNLFDRGALAGETALLAAVRGGEPGPPEGGRAARHPHSPIHPGDLPAVWNVPSPPAAFVGRGEALDRLDAALARSPLVAVTGLAGIGKTSVATEYVRAHRRDFDAVWWVPAGRPALLGDRIRALAPALGLPEHAEPAAVLARLDRADGRWLIVLDDAAGTALPDWLRPSETGRLLLTSRNPDWDRLGQVVALAPLDRAESIALLTDRLPAVDLAVAAGIAAELADHPLALDQAAHRITTGRLPAEVYLQALTDQPARLLGQGEVPGRPGTTAATLWDEPIRRLSADSPAAAELLRLAAHGDATPLPLHLLTAAPDALDHAELRAAAADPLDLADTIGALERSALAHRDGSAVTMHALVRAAVRADTAPEHADQLTDSLRRMLHATLPADVAGNPAAWPAWRELLPHTLAVLDTAADARPDTGPTPAKTGPTPTEADAATVVDGPHAAWLAEHAAAYLLEQGQPEQALPLAERAAAAREHLAGPDHPDTLTARETLTRATLAAGHVDDAGRLATRTLADRSRLLGPDHPATLESRATLAWAYQRAGHLDHATTLFEHTLTARTRVLGPTHPDTLESRHSLGRAFDATGHGDEAASLLRDTLTDRRRILGDDHPATLDTTHQLAVTYSRRGALGDATPLLEQTLTTRSRVLSPDHPDTLNTRHHLGIAYHQAGRLDDATRELDRALSDRDRVLGPDHPDTLDSTHDLARTHLRAGRPEQAVPLFDRALTGRERALGSDHAETTRTRELLADTHLRLGRPGDAVPHLERALDRHERVLGASDPQTVDAREVLAYAYRRNGQVEMAIPQLERLLAEQSRVHGVADARTLRTADGLADTYRAARRLPQAINLNERVLVLREQFLGSHHPDTRTSRDSLADTYRQAGRPADAVGLHRDALADAMREHGPFHPDTTRARRTLADTVEQSRRAVSPPERPTSVEPRFDSRW</sequence>
<dbReference type="Gene3D" id="3.40.50.300">
    <property type="entry name" value="P-loop containing nucleotide triphosphate hydrolases"/>
    <property type="match status" value="1"/>
</dbReference>
<name>A0A0D8B814_9ACTN</name>
<dbReference type="InterPro" id="IPR053137">
    <property type="entry name" value="NLR-like"/>
</dbReference>
<comment type="caution">
    <text evidence="3">The sequence shown here is derived from an EMBL/GenBank/DDBJ whole genome shotgun (WGS) entry which is preliminary data.</text>
</comment>